<accession>A0A7M3MHQ5</accession>
<organism evidence="2 3">
    <name type="scientific">Oceanidesulfovibrio indonesiensis</name>
    <dbReference type="NCBI Taxonomy" id="54767"/>
    <lineage>
        <taxon>Bacteria</taxon>
        <taxon>Pseudomonadati</taxon>
        <taxon>Thermodesulfobacteriota</taxon>
        <taxon>Desulfovibrionia</taxon>
        <taxon>Desulfovibrionales</taxon>
        <taxon>Desulfovibrionaceae</taxon>
        <taxon>Oceanidesulfovibrio</taxon>
    </lineage>
</organism>
<dbReference type="RefSeq" id="WP_144301584.1">
    <property type="nucleotide sequence ID" value="NZ_QMIE01000002.1"/>
</dbReference>
<keyword evidence="3" id="KW-1185">Reference proteome</keyword>
<evidence type="ECO:0008006" key="4">
    <source>
        <dbReference type="Google" id="ProtNLM"/>
    </source>
</evidence>
<proteinExistence type="predicted"/>
<feature type="signal peptide" evidence="1">
    <location>
        <begin position="1"/>
        <end position="20"/>
    </location>
</feature>
<evidence type="ECO:0000256" key="1">
    <source>
        <dbReference type="SAM" id="SignalP"/>
    </source>
</evidence>
<dbReference type="AlphaFoldDB" id="A0A7M3MHQ5"/>
<protein>
    <recommendedName>
        <fullName evidence="4">DUF3313 domain-containing protein</fullName>
    </recommendedName>
</protein>
<comment type="caution">
    <text evidence="2">The sequence shown here is derived from an EMBL/GenBank/DDBJ whole genome shotgun (WGS) entry which is preliminary data.</text>
</comment>
<reference evidence="2 3" key="1">
    <citation type="submission" date="2018-06" db="EMBL/GenBank/DDBJ databases">
        <title>Complete genome of Desulfovibrio indonesiensis P37SLT.</title>
        <authorList>
            <person name="Crispim J.S."/>
            <person name="Vidigal P.M.P."/>
            <person name="Silva L.C.F."/>
            <person name="Laguardia C.N."/>
            <person name="Araujo L.C."/>
            <person name="Dias R.S."/>
            <person name="Sousa M.P."/>
            <person name="Paula S.O."/>
            <person name="Silva C."/>
        </authorList>
    </citation>
    <scope>NUCLEOTIDE SEQUENCE [LARGE SCALE GENOMIC DNA]</scope>
    <source>
        <strain evidence="2 3">P37SLT</strain>
    </source>
</reference>
<dbReference type="Proteomes" id="UP000448292">
    <property type="component" value="Unassembled WGS sequence"/>
</dbReference>
<gene>
    <name evidence="2" type="ORF">DPQ33_02370</name>
</gene>
<dbReference type="PROSITE" id="PS51257">
    <property type="entry name" value="PROKAR_LIPOPROTEIN"/>
    <property type="match status" value="1"/>
</dbReference>
<evidence type="ECO:0000313" key="2">
    <source>
        <dbReference type="EMBL" id="TVM19226.1"/>
    </source>
</evidence>
<keyword evidence="1" id="KW-0732">Signal</keyword>
<evidence type="ECO:0000313" key="3">
    <source>
        <dbReference type="Proteomes" id="UP000448292"/>
    </source>
</evidence>
<feature type="chain" id="PRO_5029563866" description="DUF3313 domain-containing protein" evidence="1">
    <location>
        <begin position="21"/>
        <end position="211"/>
    </location>
</feature>
<name>A0A7M3MHQ5_9BACT</name>
<dbReference type="EMBL" id="QMIE01000002">
    <property type="protein sequence ID" value="TVM19226.1"/>
    <property type="molecule type" value="Genomic_DNA"/>
</dbReference>
<sequence>MKKLSTAVILVLMVMALAVAGCKKQTAGSAAAAPAPAQVKTIADFPDHGFNADAYIQGMVKGAPNLLVWQDPAANLRSYNTIDLQASDSPRYVPVIQGFSPTPFIKTYVNGIENYLSSVPKDPNGLRVVSYVVECTPGNRGARFIVGFGAGKAAGAAVVEIYEPGKSEPSMRIYCRETASWSPADSFSLLDHIFQTVANRTGNFLLQALGK</sequence>